<dbReference type="Gene3D" id="1.10.10.10">
    <property type="entry name" value="Winged helix-like DNA-binding domain superfamily/Winged helix DNA-binding domain"/>
    <property type="match status" value="1"/>
</dbReference>
<dbReference type="OrthoDB" id="3374006at2"/>
<dbReference type="Pfam" id="PF00196">
    <property type="entry name" value="GerE"/>
    <property type="match status" value="1"/>
</dbReference>
<accession>A0A4V3CV43</accession>
<feature type="domain" description="Response regulatory" evidence="6">
    <location>
        <begin position="8"/>
        <end position="128"/>
    </location>
</feature>
<evidence type="ECO:0000256" key="3">
    <source>
        <dbReference type="PROSITE-ProRule" id="PRU00169"/>
    </source>
</evidence>
<dbReference type="CDD" id="cd06170">
    <property type="entry name" value="LuxR_C_like"/>
    <property type="match status" value="1"/>
</dbReference>
<dbReference type="PANTHER" id="PTHR45566:SF1">
    <property type="entry name" value="HTH-TYPE TRANSCRIPTIONAL REGULATOR YHJB-RELATED"/>
    <property type="match status" value="1"/>
</dbReference>
<dbReference type="InterPro" id="IPR036388">
    <property type="entry name" value="WH-like_DNA-bd_sf"/>
</dbReference>
<protein>
    <submittedName>
        <fullName evidence="7">LuxR family two component transcriptional regulator</fullName>
    </submittedName>
</protein>
<keyword evidence="1 3" id="KW-0597">Phosphoprotein</keyword>
<dbReference type="GO" id="GO:0003677">
    <property type="term" value="F:DNA binding"/>
    <property type="evidence" value="ECO:0007669"/>
    <property type="project" value="UniProtKB-KW"/>
</dbReference>
<dbReference type="SUPFAM" id="SSF52172">
    <property type="entry name" value="CheY-like"/>
    <property type="match status" value="1"/>
</dbReference>
<name>A0A4V3CV43_9BURK</name>
<evidence type="ECO:0000256" key="1">
    <source>
        <dbReference type="ARBA" id="ARBA00022553"/>
    </source>
</evidence>
<dbReference type="InterPro" id="IPR000792">
    <property type="entry name" value="Tscrpt_reg_LuxR_C"/>
</dbReference>
<gene>
    <name evidence="7" type="ORF">EV672_10988</name>
</gene>
<dbReference type="PANTHER" id="PTHR45566">
    <property type="entry name" value="HTH-TYPE TRANSCRIPTIONAL REGULATOR YHJB-RELATED"/>
    <property type="match status" value="1"/>
</dbReference>
<reference evidence="7 8" key="1">
    <citation type="submission" date="2019-03" db="EMBL/GenBank/DDBJ databases">
        <title>Genomic Encyclopedia of Type Strains, Phase IV (KMG-IV): sequencing the most valuable type-strain genomes for metagenomic binning, comparative biology and taxonomic classification.</title>
        <authorList>
            <person name="Goeker M."/>
        </authorList>
    </citation>
    <scope>NUCLEOTIDE SEQUENCE [LARGE SCALE GENOMIC DNA]</scope>
    <source>
        <strain evidence="7 8">DSM 11901</strain>
    </source>
</reference>
<evidence type="ECO:0000313" key="8">
    <source>
        <dbReference type="Proteomes" id="UP000294593"/>
    </source>
</evidence>
<organism evidence="7 8">
    <name type="scientific">Aquabacterium commune</name>
    <dbReference type="NCBI Taxonomy" id="70586"/>
    <lineage>
        <taxon>Bacteria</taxon>
        <taxon>Pseudomonadati</taxon>
        <taxon>Pseudomonadota</taxon>
        <taxon>Betaproteobacteria</taxon>
        <taxon>Burkholderiales</taxon>
        <taxon>Aquabacterium</taxon>
    </lineage>
</organism>
<comment type="caution">
    <text evidence="7">The sequence shown here is derived from an EMBL/GenBank/DDBJ whole genome shotgun (WGS) entry which is preliminary data.</text>
</comment>
<dbReference type="SUPFAM" id="SSF46894">
    <property type="entry name" value="C-terminal effector domain of the bipartite response regulators"/>
    <property type="match status" value="1"/>
</dbReference>
<dbReference type="SMART" id="SM00448">
    <property type="entry name" value="REC"/>
    <property type="match status" value="1"/>
</dbReference>
<dbReference type="Proteomes" id="UP000294593">
    <property type="component" value="Unassembled WGS sequence"/>
</dbReference>
<dbReference type="Gene3D" id="3.40.50.2300">
    <property type="match status" value="1"/>
</dbReference>
<dbReference type="AlphaFoldDB" id="A0A4V3CV43"/>
<dbReference type="SMART" id="SM00421">
    <property type="entry name" value="HTH_LUXR"/>
    <property type="match status" value="1"/>
</dbReference>
<dbReference type="InterPro" id="IPR011006">
    <property type="entry name" value="CheY-like_superfamily"/>
</dbReference>
<dbReference type="PROSITE" id="PS50043">
    <property type="entry name" value="HTH_LUXR_2"/>
    <property type="match status" value="1"/>
</dbReference>
<feature type="domain" description="HTH luxR-type" evidence="5">
    <location>
        <begin position="153"/>
        <end position="218"/>
    </location>
</feature>
<dbReference type="RefSeq" id="WP_133610609.1">
    <property type="nucleotide sequence ID" value="NZ_JBASTO010000005.1"/>
</dbReference>
<dbReference type="GO" id="GO:0006355">
    <property type="term" value="P:regulation of DNA-templated transcription"/>
    <property type="evidence" value="ECO:0007669"/>
    <property type="project" value="InterPro"/>
</dbReference>
<dbReference type="GO" id="GO:0000160">
    <property type="term" value="P:phosphorelay signal transduction system"/>
    <property type="evidence" value="ECO:0007669"/>
    <property type="project" value="InterPro"/>
</dbReference>
<keyword evidence="8" id="KW-1185">Reference proteome</keyword>
<dbReference type="InterPro" id="IPR058245">
    <property type="entry name" value="NreC/VraR/RcsB-like_REC"/>
</dbReference>
<feature type="region of interest" description="Disordered" evidence="4">
    <location>
        <begin position="221"/>
        <end position="240"/>
    </location>
</feature>
<dbReference type="InterPro" id="IPR016032">
    <property type="entry name" value="Sig_transdc_resp-reg_C-effctor"/>
</dbReference>
<proteinExistence type="predicted"/>
<dbReference type="InterPro" id="IPR051015">
    <property type="entry name" value="EvgA-like"/>
</dbReference>
<dbReference type="InterPro" id="IPR001789">
    <property type="entry name" value="Sig_transdc_resp-reg_receiver"/>
</dbReference>
<dbReference type="Pfam" id="PF00072">
    <property type="entry name" value="Response_reg"/>
    <property type="match status" value="1"/>
</dbReference>
<sequence>MEVSPAPHYLLVDDHSLIREGMMQAIRSLAPTARFSQANSLQSTLAKLEDTAATDPIDVVLLDLGLPDSRGVATLQAVRAAAPTQRIGIITGQADVQVALECIHHGASCFIPKLAEIDGFTGALQALVEGRLHFPSELLSPSEVDFPAPDEDSALRTIRLTPRQKDVLQWILKGCTNHAIATALGISAETVKLHVSAIFRAYGVHSRTQLVLLCSRSPQAASPQADEHTSTEHDPQQDSV</sequence>
<evidence type="ECO:0000256" key="2">
    <source>
        <dbReference type="ARBA" id="ARBA00023125"/>
    </source>
</evidence>
<dbReference type="EMBL" id="SNXW01000009">
    <property type="protein sequence ID" value="TDP81048.1"/>
    <property type="molecule type" value="Genomic_DNA"/>
</dbReference>
<dbReference type="CDD" id="cd17535">
    <property type="entry name" value="REC_NarL-like"/>
    <property type="match status" value="1"/>
</dbReference>
<feature type="modified residue" description="4-aspartylphosphate" evidence="3">
    <location>
        <position position="63"/>
    </location>
</feature>
<dbReference type="PROSITE" id="PS50110">
    <property type="entry name" value="RESPONSE_REGULATORY"/>
    <property type="match status" value="1"/>
</dbReference>
<feature type="compositionally biased region" description="Basic and acidic residues" evidence="4">
    <location>
        <begin position="225"/>
        <end position="240"/>
    </location>
</feature>
<dbReference type="PRINTS" id="PR00038">
    <property type="entry name" value="HTHLUXR"/>
</dbReference>
<evidence type="ECO:0000259" key="5">
    <source>
        <dbReference type="PROSITE" id="PS50043"/>
    </source>
</evidence>
<evidence type="ECO:0000259" key="6">
    <source>
        <dbReference type="PROSITE" id="PS50110"/>
    </source>
</evidence>
<evidence type="ECO:0000313" key="7">
    <source>
        <dbReference type="EMBL" id="TDP81048.1"/>
    </source>
</evidence>
<evidence type="ECO:0000256" key="4">
    <source>
        <dbReference type="SAM" id="MobiDB-lite"/>
    </source>
</evidence>
<keyword evidence="2" id="KW-0238">DNA-binding</keyword>